<keyword evidence="1" id="KW-0547">Nucleotide-binding</keyword>
<accession>A0A835A3U7</accession>
<dbReference type="PROSITE" id="PS00108">
    <property type="entry name" value="PROTEIN_KINASE_ST"/>
    <property type="match status" value="1"/>
</dbReference>
<dbReference type="OrthoDB" id="4062651at2759"/>
<dbReference type="InterPro" id="IPR011009">
    <property type="entry name" value="Kinase-like_dom_sf"/>
</dbReference>
<keyword evidence="5" id="KW-1185">Reference proteome</keyword>
<sequence>MNIALGAGAAKGLEKLHLQVNPPIIHRDFKSDNILLSKDFEPKVSDFWSAKIAPAVNEFLVARSGQAGTFGYMAPEVARCEYVSVR</sequence>
<dbReference type="GO" id="GO:0005524">
    <property type="term" value="F:ATP binding"/>
    <property type="evidence" value="ECO:0007669"/>
    <property type="project" value="UniProtKB-KW"/>
</dbReference>
<dbReference type="SUPFAM" id="SSF56112">
    <property type="entry name" value="Protein kinase-like (PK-like)"/>
    <property type="match status" value="1"/>
</dbReference>
<dbReference type="Gene3D" id="1.10.510.10">
    <property type="entry name" value="Transferase(Phosphotransferase) domain 1"/>
    <property type="match status" value="1"/>
</dbReference>
<dbReference type="GO" id="GO:0004672">
    <property type="term" value="F:protein kinase activity"/>
    <property type="evidence" value="ECO:0007669"/>
    <property type="project" value="InterPro"/>
</dbReference>
<name>A0A835A3U7_9POAL</name>
<evidence type="ECO:0000259" key="3">
    <source>
        <dbReference type="PROSITE" id="PS50011"/>
    </source>
</evidence>
<feature type="domain" description="Protein kinase" evidence="3">
    <location>
        <begin position="1"/>
        <end position="86"/>
    </location>
</feature>
<dbReference type="InterPro" id="IPR000719">
    <property type="entry name" value="Prot_kinase_dom"/>
</dbReference>
<dbReference type="InterPro" id="IPR008271">
    <property type="entry name" value="Ser/Thr_kinase_AS"/>
</dbReference>
<evidence type="ECO:0000313" key="5">
    <source>
        <dbReference type="Proteomes" id="UP000636709"/>
    </source>
</evidence>
<protein>
    <recommendedName>
        <fullName evidence="3">Protein kinase domain-containing protein</fullName>
    </recommendedName>
</protein>
<evidence type="ECO:0000256" key="1">
    <source>
        <dbReference type="ARBA" id="ARBA00022741"/>
    </source>
</evidence>
<comment type="caution">
    <text evidence="4">The sequence shown here is derived from an EMBL/GenBank/DDBJ whole genome shotgun (WGS) entry which is preliminary data.</text>
</comment>
<evidence type="ECO:0000313" key="4">
    <source>
        <dbReference type="EMBL" id="KAF8653835.1"/>
    </source>
</evidence>
<dbReference type="AlphaFoldDB" id="A0A835A3U7"/>
<reference evidence="4" key="1">
    <citation type="submission" date="2020-07" db="EMBL/GenBank/DDBJ databases">
        <title>Genome sequence and genetic diversity analysis of an under-domesticated orphan crop, white fonio (Digitaria exilis).</title>
        <authorList>
            <person name="Bennetzen J.L."/>
            <person name="Chen S."/>
            <person name="Ma X."/>
            <person name="Wang X."/>
            <person name="Yssel A.E.J."/>
            <person name="Chaluvadi S.R."/>
            <person name="Johnson M."/>
            <person name="Gangashetty P."/>
            <person name="Hamidou F."/>
            <person name="Sanogo M.D."/>
            <person name="Zwaenepoel A."/>
            <person name="Wallace J."/>
            <person name="Van De Peer Y."/>
            <person name="Van Deynze A."/>
        </authorList>
    </citation>
    <scope>NUCLEOTIDE SEQUENCE</scope>
    <source>
        <tissue evidence="4">Leaves</tissue>
    </source>
</reference>
<keyword evidence="2" id="KW-0067">ATP-binding</keyword>
<dbReference type="Proteomes" id="UP000636709">
    <property type="component" value="Unassembled WGS sequence"/>
</dbReference>
<organism evidence="4 5">
    <name type="scientific">Digitaria exilis</name>
    <dbReference type="NCBI Taxonomy" id="1010633"/>
    <lineage>
        <taxon>Eukaryota</taxon>
        <taxon>Viridiplantae</taxon>
        <taxon>Streptophyta</taxon>
        <taxon>Embryophyta</taxon>
        <taxon>Tracheophyta</taxon>
        <taxon>Spermatophyta</taxon>
        <taxon>Magnoliopsida</taxon>
        <taxon>Liliopsida</taxon>
        <taxon>Poales</taxon>
        <taxon>Poaceae</taxon>
        <taxon>PACMAD clade</taxon>
        <taxon>Panicoideae</taxon>
        <taxon>Panicodae</taxon>
        <taxon>Paniceae</taxon>
        <taxon>Anthephorinae</taxon>
        <taxon>Digitaria</taxon>
    </lineage>
</organism>
<evidence type="ECO:0000256" key="2">
    <source>
        <dbReference type="ARBA" id="ARBA00022840"/>
    </source>
</evidence>
<dbReference type="PROSITE" id="PS50011">
    <property type="entry name" value="PROTEIN_KINASE_DOM"/>
    <property type="match status" value="1"/>
</dbReference>
<dbReference type="PANTHER" id="PTHR47989:SF47">
    <property type="entry name" value="SERINE_THREONINE-PROTEIN KINASE PBL28-RELATED"/>
    <property type="match status" value="1"/>
</dbReference>
<dbReference type="EMBL" id="JACEFO010002617">
    <property type="protein sequence ID" value="KAF8653835.1"/>
    <property type="molecule type" value="Genomic_DNA"/>
</dbReference>
<dbReference type="Pfam" id="PF00069">
    <property type="entry name" value="Pkinase"/>
    <property type="match status" value="1"/>
</dbReference>
<proteinExistence type="predicted"/>
<dbReference type="PANTHER" id="PTHR47989">
    <property type="entry name" value="OS01G0750732 PROTEIN"/>
    <property type="match status" value="1"/>
</dbReference>
<gene>
    <name evidence="4" type="ORF">HU200_061960</name>
</gene>